<evidence type="ECO:0000313" key="2">
    <source>
        <dbReference type="EMBL" id="KAF7346723.1"/>
    </source>
</evidence>
<reference evidence="2" key="1">
    <citation type="submission" date="2020-05" db="EMBL/GenBank/DDBJ databases">
        <title>Mycena genomes resolve the evolution of fungal bioluminescence.</title>
        <authorList>
            <person name="Tsai I.J."/>
        </authorList>
    </citation>
    <scope>NUCLEOTIDE SEQUENCE</scope>
    <source>
        <strain evidence="2">160909Yilan</strain>
    </source>
</reference>
<evidence type="ECO:0000313" key="3">
    <source>
        <dbReference type="Proteomes" id="UP000623467"/>
    </source>
</evidence>
<organism evidence="2 3">
    <name type="scientific">Mycena sanguinolenta</name>
    <dbReference type="NCBI Taxonomy" id="230812"/>
    <lineage>
        <taxon>Eukaryota</taxon>
        <taxon>Fungi</taxon>
        <taxon>Dikarya</taxon>
        <taxon>Basidiomycota</taxon>
        <taxon>Agaricomycotina</taxon>
        <taxon>Agaricomycetes</taxon>
        <taxon>Agaricomycetidae</taxon>
        <taxon>Agaricales</taxon>
        <taxon>Marasmiineae</taxon>
        <taxon>Mycenaceae</taxon>
        <taxon>Mycena</taxon>
    </lineage>
</organism>
<dbReference type="EMBL" id="JACAZH010000018">
    <property type="protein sequence ID" value="KAF7346723.1"/>
    <property type="molecule type" value="Genomic_DNA"/>
</dbReference>
<sequence>MRVVLFPAFHNVERSFDTADSEDVSAFTSSAPQLALRFRQEQDDVREGGGHGTSKLLEGLSAISTIHVLSLVAREISPPPRPPHTTSTSTPPLHPLSLILRIQYLRPADLTLASTTNAYPSYTYTLGLPSALPTLMVRRPALGTAQCALDTLRLRLRLRLRLLLPYKVQPRYTSTASAAAITMTMQGMATAACKAATTTTTHEAATTTGHKEQHRSDGGLRLPPSAPALRMDGTNKAVLLDFTMLAEAVVVVISTWRVPGSSTRDDDGSEGRRW</sequence>
<proteinExistence type="predicted"/>
<evidence type="ECO:0000256" key="1">
    <source>
        <dbReference type="SAM" id="MobiDB-lite"/>
    </source>
</evidence>
<gene>
    <name evidence="2" type="ORF">MSAN_01810600</name>
</gene>
<keyword evidence="3" id="KW-1185">Reference proteome</keyword>
<comment type="caution">
    <text evidence="2">The sequence shown here is derived from an EMBL/GenBank/DDBJ whole genome shotgun (WGS) entry which is preliminary data.</text>
</comment>
<accession>A0A8H7CTC5</accession>
<dbReference type="AlphaFoldDB" id="A0A8H7CTC5"/>
<name>A0A8H7CTC5_9AGAR</name>
<feature type="region of interest" description="Disordered" evidence="1">
    <location>
        <begin position="201"/>
        <end position="228"/>
    </location>
</feature>
<dbReference type="Proteomes" id="UP000623467">
    <property type="component" value="Unassembled WGS sequence"/>
</dbReference>
<protein>
    <submittedName>
        <fullName evidence="2">Uncharacterized protein</fullName>
    </submittedName>
</protein>
<feature type="compositionally biased region" description="Basic and acidic residues" evidence="1">
    <location>
        <begin position="209"/>
        <end position="218"/>
    </location>
</feature>